<dbReference type="OrthoDB" id="374045at2759"/>
<gene>
    <name evidence="6" type="ORF">GYMLUDRAFT_62509</name>
</gene>
<accession>A0A0D0BLF1</accession>
<dbReference type="InterPro" id="IPR004097">
    <property type="entry name" value="DHHA2"/>
</dbReference>
<feature type="domain" description="DHHA2" evidence="5">
    <location>
        <begin position="261"/>
        <end position="437"/>
    </location>
</feature>
<dbReference type="HOGENOM" id="CLU_019358_1_1_1"/>
<keyword evidence="2" id="KW-0479">Metal-binding</keyword>
<evidence type="ECO:0000313" key="6">
    <source>
        <dbReference type="EMBL" id="KIK55576.1"/>
    </source>
</evidence>
<dbReference type="Proteomes" id="UP000053593">
    <property type="component" value="Unassembled WGS sequence"/>
</dbReference>
<dbReference type="GO" id="GO:0046872">
    <property type="term" value="F:metal ion binding"/>
    <property type="evidence" value="ECO:0007669"/>
    <property type="project" value="UniProtKB-KW"/>
</dbReference>
<organism evidence="6 7">
    <name type="scientific">Collybiopsis luxurians FD-317 M1</name>
    <dbReference type="NCBI Taxonomy" id="944289"/>
    <lineage>
        <taxon>Eukaryota</taxon>
        <taxon>Fungi</taxon>
        <taxon>Dikarya</taxon>
        <taxon>Basidiomycota</taxon>
        <taxon>Agaricomycotina</taxon>
        <taxon>Agaricomycetes</taxon>
        <taxon>Agaricomycetidae</taxon>
        <taxon>Agaricales</taxon>
        <taxon>Marasmiineae</taxon>
        <taxon>Omphalotaceae</taxon>
        <taxon>Collybiopsis</taxon>
        <taxon>Collybiopsis luxurians</taxon>
    </lineage>
</organism>
<dbReference type="InterPro" id="IPR038222">
    <property type="entry name" value="DHHA2_dom_sf"/>
</dbReference>
<evidence type="ECO:0000256" key="2">
    <source>
        <dbReference type="ARBA" id="ARBA00022723"/>
    </source>
</evidence>
<comment type="cofactor">
    <cofactor evidence="1">
        <name>Mn(2+)</name>
        <dbReference type="ChEBI" id="CHEBI:29035"/>
    </cofactor>
</comment>
<name>A0A0D0BLF1_9AGAR</name>
<keyword evidence="4" id="KW-0464">Manganese</keyword>
<dbReference type="InterPro" id="IPR038763">
    <property type="entry name" value="DHH_sf"/>
</dbReference>
<dbReference type="Gene3D" id="3.90.1640.10">
    <property type="entry name" value="inorganic pyrophosphatase (n-terminal core)"/>
    <property type="match status" value="1"/>
</dbReference>
<dbReference type="AlphaFoldDB" id="A0A0D0BLF1"/>
<protein>
    <recommendedName>
        <fullName evidence="5">DHHA2 domain-containing protein</fullName>
    </recommendedName>
</protein>
<evidence type="ECO:0000256" key="4">
    <source>
        <dbReference type="ARBA" id="ARBA00023211"/>
    </source>
</evidence>
<dbReference type="GO" id="GO:0004309">
    <property type="term" value="F:exopolyphosphatase activity"/>
    <property type="evidence" value="ECO:0007669"/>
    <property type="project" value="TreeGrafter"/>
</dbReference>
<dbReference type="Pfam" id="PF02833">
    <property type="entry name" value="DHHA2"/>
    <property type="match status" value="1"/>
</dbReference>
<dbReference type="EMBL" id="KN834805">
    <property type="protein sequence ID" value="KIK55576.1"/>
    <property type="molecule type" value="Genomic_DNA"/>
</dbReference>
<evidence type="ECO:0000256" key="1">
    <source>
        <dbReference type="ARBA" id="ARBA00001936"/>
    </source>
</evidence>
<dbReference type="Gene3D" id="3.10.310.20">
    <property type="entry name" value="DHHA2 domain"/>
    <property type="match status" value="1"/>
</dbReference>
<dbReference type="PANTHER" id="PTHR12112">
    <property type="entry name" value="BNIP - RELATED"/>
    <property type="match status" value="1"/>
</dbReference>
<sequence>MSKPQHHTLTPGTSVLADFLATTKENYLRDIRSGTGKANEWTVVMGNEAGDLDSIASAVAFAWLRTQALSQPTISLLRTDREDLDLRAENVYALGLAGLSRPKDELLFVSDLAEFQPFPSSKFALVDHNRLASTFVPADPPSIVAVVDHHADEGFYEDTAEPRIVVPSGSCASHISTLLEDAKAEFPPELATLLLSAILIDTDGLKPGGKAIDVDRRAADFLVRKSTVASFLQGQGFNSSNGTVTTSSSSLYESEVLQSLSNILSTKKEDVSHLGPRDLLRRDYKEYDFVLPWHPSESTIRAGLSTVPVRLSEWALDGKLETEGEAWMKERGLHILGVLTAYRGATKGKRKREMAWIIRTDSPPSPSDGEFDFDALAGRLWKGLEADEVLEVKEHKKYANGTVDGIVESFPHLRVRVYTQNPHATRKVTAPVLKAIMEAQT</sequence>
<reference evidence="6 7" key="1">
    <citation type="submission" date="2014-04" db="EMBL/GenBank/DDBJ databases">
        <title>Evolutionary Origins and Diversification of the Mycorrhizal Mutualists.</title>
        <authorList>
            <consortium name="DOE Joint Genome Institute"/>
            <consortium name="Mycorrhizal Genomics Consortium"/>
            <person name="Kohler A."/>
            <person name="Kuo A."/>
            <person name="Nagy L.G."/>
            <person name="Floudas D."/>
            <person name="Copeland A."/>
            <person name="Barry K.W."/>
            <person name="Cichocki N."/>
            <person name="Veneault-Fourrey C."/>
            <person name="LaButti K."/>
            <person name="Lindquist E.A."/>
            <person name="Lipzen A."/>
            <person name="Lundell T."/>
            <person name="Morin E."/>
            <person name="Murat C."/>
            <person name="Riley R."/>
            <person name="Ohm R."/>
            <person name="Sun H."/>
            <person name="Tunlid A."/>
            <person name="Henrissat B."/>
            <person name="Grigoriev I.V."/>
            <person name="Hibbett D.S."/>
            <person name="Martin F."/>
        </authorList>
    </citation>
    <scope>NUCLEOTIDE SEQUENCE [LARGE SCALE GENOMIC DNA]</scope>
    <source>
        <strain evidence="6 7">FD-317 M1</strain>
    </source>
</reference>
<dbReference type="SUPFAM" id="SSF64182">
    <property type="entry name" value="DHH phosphoesterases"/>
    <property type="match status" value="1"/>
</dbReference>
<proteinExistence type="predicted"/>
<dbReference type="GO" id="GO:0005737">
    <property type="term" value="C:cytoplasm"/>
    <property type="evidence" value="ECO:0007669"/>
    <property type="project" value="InterPro"/>
</dbReference>
<keyword evidence="7" id="KW-1185">Reference proteome</keyword>
<keyword evidence="3" id="KW-0378">Hydrolase</keyword>
<dbReference type="PANTHER" id="PTHR12112:SF39">
    <property type="entry name" value="EG:152A3.5 PROTEIN (FBGN0003116_PN PROTEIN)"/>
    <property type="match status" value="1"/>
</dbReference>
<dbReference type="SMART" id="SM01131">
    <property type="entry name" value="DHHA2"/>
    <property type="match status" value="1"/>
</dbReference>
<dbReference type="InterPro" id="IPR001667">
    <property type="entry name" value="DDH_dom"/>
</dbReference>
<evidence type="ECO:0000259" key="5">
    <source>
        <dbReference type="SMART" id="SM01131"/>
    </source>
</evidence>
<dbReference type="Pfam" id="PF01368">
    <property type="entry name" value="DHH"/>
    <property type="match status" value="1"/>
</dbReference>
<evidence type="ECO:0000256" key="3">
    <source>
        <dbReference type="ARBA" id="ARBA00022801"/>
    </source>
</evidence>
<evidence type="ECO:0000313" key="7">
    <source>
        <dbReference type="Proteomes" id="UP000053593"/>
    </source>
</evidence>